<organism evidence="1 2">
    <name type="scientific">Hyalella azteca</name>
    <name type="common">Amphipod</name>
    <dbReference type="NCBI Taxonomy" id="294128"/>
    <lineage>
        <taxon>Eukaryota</taxon>
        <taxon>Metazoa</taxon>
        <taxon>Ecdysozoa</taxon>
        <taxon>Arthropoda</taxon>
        <taxon>Crustacea</taxon>
        <taxon>Multicrustacea</taxon>
        <taxon>Malacostraca</taxon>
        <taxon>Eumalacostraca</taxon>
        <taxon>Peracarida</taxon>
        <taxon>Amphipoda</taxon>
        <taxon>Senticaudata</taxon>
        <taxon>Talitrida</taxon>
        <taxon>Talitroidea</taxon>
        <taxon>Hyalellidae</taxon>
        <taxon>Hyalella</taxon>
    </lineage>
</organism>
<proteinExistence type="predicted"/>
<gene>
    <name evidence="2" type="primary">LOC108671424</name>
</gene>
<evidence type="ECO:0000313" key="1">
    <source>
        <dbReference type="Proteomes" id="UP000694843"/>
    </source>
</evidence>
<name>A0A8B7NMN2_HYAAZ</name>
<evidence type="ECO:0000313" key="2">
    <source>
        <dbReference type="RefSeq" id="XP_018014461.1"/>
    </source>
</evidence>
<dbReference type="KEGG" id="hazt:108671424"/>
<reference evidence="2" key="1">
    <citation type="submission" date="2025-08" db="UniProtKB">
        <authorList>
            <consortium name="RefSeq"/>
        </authorList>
    </citation>
    <scope>IDENTIFICATION</scope>
    <source>
        <tissue evidence="2">Whole organism</tissue>
    </source>
</reference>
<dbReference type="RefSeq" id="XP_018014461.1">
    <property type="nucleotide sequence ID" value="XM_018158972.2"/>
</dbReference>
<dbReference type="AlphaFoldDB" id="A0A8B7NMN2"/>
<dbReference type="GeneID" id="108671424"/>
<sequence>MDRSSRSDVSWLNSPSDLMERLAVPEASCPVVVNTTEASCSRKYQVLRCEEASENAGDQPCVLYVVTDKIQSSAENLYVTHCQVEQIVLGVNKSENPFLKPHTKFANLPLHGDVHPRQRYLSIHISSGSPISRVIPLLLSSGLLLLTYQVLAELHLDTRKESLAQAPTLRSYWRQLESLSSLGFKRVGLLTDIGDYPIHAFQLQENESCHQNREMSGNGRRSAAINELEYGGQSNALKKEVEKSRIAVLYVFASNPTNSKGKKLLA</sequence>
<accession>A0A8B7NMN2</accession>
<protein>
    <submittedName>
        <fullName evidence="2">Uncharacterized protein LOC108671424</fullName>
    </submittedName>
</protein>
<keyword evidence="1" id="KW-1185">Reference proteome</keyword>
<dbReference type="Proteomes" id="UP000694843">
    <property type="component" value="Unplaced"/>
</dbReference>